<dbReference type="EMBL" id="OC857079">
    <property type="protein sequence ID" value="CAD7624704.1"/>
    <property type="molecule type" value="Genomic_DNA"/>
</dbReference>
<dbReference type="PANTHER" id="PTHR43489:SF6">
    <property type="entry name" value="HYDROXYPYRUVATE ISOMERASE-RELATED"/>
    <property type="match status" value="1"/>
</dbReference>
<dbReference type="PANTHER" id="PTHR43489">
    <property type="entry name" value="ISOMERASE"/>
    <property type="match status" value="1"/>
</dbReference>
<organism evidence="10">
    <name type="scientific">Medioppia subpectinata</name>
    <dbReference type="NCBI Taxonomy" id="1979941"/>
    <lineage>
        <taxon>Eukaryota</taxon>
        <taxon>Metazoa</taxon>
        <taxon>Ecdysozoa</taxon>
        <taxon>Arthropoda</taxon>
        <taxon>Chelicerata</taxon>
        <taxon>Arachnida</taxon>
        <taxon>Acari</taxon>
        <taxon>Acariformes</taxon>
        <taxon>Sarcoptiformes</taxon>
        <taxon>Oribatida</taxon>
        <taxon>Brachypylina</taxon>
        <taxon>Oppioidea</taxon>
        <taxon>Oppiidae</taxon>
        <taxon>Medioppia</taxon>
    </lineage>
</organism>
<proteinExistence type="inferred from homology"/>
<comment type="similarity">
    <text evidence="3 7">Belongs to the hyi family.</text>
</comment>
<keyword evidence="11" id="KW-1185">Reference proteome</keyword>
<dbReference type="InterPro" id="IPR026040">
    <property type="entry name" value="HyI-like"/>
</dbReference>
<evidence type="ECO:0000256" key="2">
    <source>
        <dbReference type="ARBA" id="ARBA00002968"/>
    </source>
</evidence>
<gene>
    <name evidence="10" type="ORF">OSB1V03_LOCUS5145</name>
</gene>
<accession>A0A7R9KKW9</accession>
<evidence type="ECO:0000259" key="9">
    <source>
        <dbReference type="Pfam" id="PF01261"/>
    </source>
</evidence>
<feature type="active site" description="Proton donor/acceptor" evidence="8">
    <location>
        <position position="274"/>
    </location>
</feature>
<dbReference type="Gene3D" id="3.20.20.150">
    <property type="entry name" value="Divalent-metal-dependent TIM barrel enzymes"/>
    <property type="match status" value="1"/>
</dbReference>
<dbReference type="GO" id="GO:0008903">
    <property type="term" value="F:hydroxypyruvate isomerase activity"/>
    <property type="evidence" value="ECO:0007669"/>
    <property type="project" value="UniProtKB-EC"/>
</dbReference>
<dbReference type="EC" id="5.3.1.22" evidence="4 7"/>
<evidence type="ECO:0000256" key="1">
    <source>
        <dbReference type="ARBA" id="ARBA00000476"/>
    </source>
</evidence>
<comment type="function">
    <text evidence="2 7">Catalyzes the reversible isomerization between hydroxypyruvate and 2-hydroxy-3-oxopropanoate (also termed tartronate semialdehyde).</text>
</comment>
<evidence type="ECO:0000256" key="8">
    <source>
        <dbReference type="PIRSR" id="PIRSR006241-50"/>
    </source>
</evidence>
<dbReference type="GO" id="GO:0046487">
    <property type="term" value="P:glyoxylate metabolic process"/>
    <property type="evidence" value="ECO:0007669"/>
    <property type="project" value="TreeGrafter"/>
</dbReference>
<feature type="active site" description="Proton donor/acceptor" evidence="8">
    <location>
        <position position="179"/>
    </location>
</feature>
<dbReference type="InterPro" id="IPR050417">
    <property type="entry name" value="Sugar_Epim/Isomerase"/>
</dbReference>
<dbReference type="AlphaFoldDB" id="A0A7R9KKW9"/>
<dbReference type="Proteomes" id="UP000759131">
    <property type="component" value="Unassembled WGS sequence"/>
</dbReference>
<evidence type="ECO:0000313" key="10">
    <source>
        <dbReference type="EMBL" id="CAD7624704.1"/>
    </source>
</evidence>
<sequence length="292" mass="34204">MSLLYLKSFKSLIHLNSRSLADPLPKRTMRFAANISSLFEDIPNHINKYEEVVKRSDFRFDAIEAQNPYQCSLEEWRQLLTRVPTLKWVLINSRPLWDQFNDVMPTREQLEQVLKDTADYAKALNVSKVHLLLKDIKSDSEIYIDLLFNHLIGISPQMRDLISMSAQYLEPFGVTCVLEPLSIRPNYYLRSYDLAKQLVQEINKPNVKLMLDTYHLQRLHGNLTHYIHDLKPYIGHVQISQVPNRDCPVGEGEINHSYALKQISRVYDDYVGLEYKNQSSDSFLWLNEFKDL</sequence>
<dbReference type="InterPro" id="IPR036237">
    <property type="entry name" value="Xyl_isomerase-like_sf"/>
</dbReference>
<dbReference type="PIRSF" id="PIRSF006241">
    <property type="entry name" value="HyI"/>
    <property type="match status" value="1"/>
</dbReference>
<evidence type="ECO:0000256" key="3">
    <source>
        <dbReference type="ARBA" id="ARBA00005962"/>
    </source>
</evidence>
<evidence type="ECO:0000256" key="4">
    <source>
        <dbReference type="ARBA" id="ARBA00012570"/>
    </source>
</evidence>
<dbReference type="OrthoDB" id="4214675at2759"/>
<dbReference type="InterPro" id="IPR013022">
    <property type="entry name" value="Xyl_isomerase-like_TIM-brl"/>
</dbReference>
<name>A0A7R9KKW9_9ACAR</name>
<evidence type="ECO:0000256" key="6">
    <source>
        <dbReference type="ARBA" id="ARBA00023235"/>
    </source>
</evidence>
<protein>
    <recommendedName>
        <fullName evidence="5 7">Putative hydroxypyruvate isomerase</fullName>
        <ecNumber evidence="4 7">5.3.1.22</ecNumber>
    </recommendedName>
</protein>
<keyword evidence="6 7" id="KW-0413">Isomerase</keyword>
<feature type="domain" description="Xylose isomerase-like TIM barrel" evidence="9">
    <location>
        <begin position="60"/>
        <end position="279"/>
    </location>
</feature>
<evidence type="ECO:0000256" key="5">
    <source>
        <dbReference type="ARBA" id="ARBA00017985"/>
    </source>
</evidence>
<dbReference type="EMBL" id="CAJPIZ010002504">
    <property type="protein sequence ID" value="CAG2105134.1"/>
    <property type="molecule type" value="Genomic_DNA"/>
</dbReference>
<evidence type="ECO:0000313" key="11">
    <source>
        <dbReference type="Proteomes" id="UP000759131"/>
    </source>
</evidence>
<dbReference type="Pfam" id="PF01261">
    <property type="entry name" value="AP_endonuc_2"/>
    <property type="match status" value="1"/>
</dbReference>
<evidence type="ECO:0000256" key="7">
    <source>
        <dbReference type="PIRNR" id="PIRNR006241"/>
    </source>
</evidence>
<comment type="catalytic activity">
    <reaction evidence="1 7">
        <text>3-hydroxypyruvate = 2-hydroxy-3-oxopropanoate</text>
        <dbReference type="Rhea" id="RHEA:11952"/>
        <dbReference type="ChEBI" id="CHEBI:17180"/>
        <dbReference type="ChEBI" id="CHEBI:57978"/>
        <dbReference type="EC" id="5.3.1.22"/>
    </reaction>
</comment>
<dbReference type="SUPFAM" id="SSF51658">
    <property type="entry name" value="Xylose isomerase-like"/>
    <property type="match status" value="1"/>
</dbReference>
<reference evidence="10" key="1">
    <citation type="submission" date="2020-11" db="EMBL/GenBank/DDBJ databases">
        <authorList>
            <person name="Tran Van P."/>
        </authorList>
    </citation>
    <scope>NUCLEOTIDE SEQUENCE</scope>
</reference>